<dbReference type="Gene3D" id="3.30.450.330">
    <property type="match status" value="1"/>
</dbReference>
<dbReference type="SUPFAM" id="SSF56601">
    <property type="entry name" value="beta-lactamase/transpeptidase-like"/>
    <property type="match status" value="1"/>
</dbReference>
<dbReference type="InterPro" id="IPR005543">
    <property type="entry name" value="PASTA_dom"/>
</dbReference>
<dbReference type="KEGG" id="eff:skT53_10640"/>
<dbReference type="AlphaFoldDB" id="A0A7I8DAU5"/>
<dbReference type="PANTHER" id="PTHR30627">
    <property type="entry name" value="PEPTIDOGLYCAN D,D-TRANSPEPTIDASE"/>
    <property type="match status" value="1"/>
</dbReference>
<keyword evidence="4" id="KW-1133">Transmembrane helix</keyword>
<dbReference type="GO" id="GO:0005886">
    <property type="term" value="C:plasma membrane"/>
    <property type="evidence" value="ECO:0007669"/>
    <property type="project" value="TreeGrafter"/>
</dbReference>
<feature type="domain" description="PASTA" evidence="5">
    <location>
        <begin position="580"/>
        <end position="642"/>
    </location>
</feature>
<dbReference type="NCBIfam" id="TIGR02214">
    <property type="entry name" value="spoVD_pbp"/>
    <property type="match status" value="1"/>
</dbReference>
<dbReference type="InterPro" id="IPR011927">
    <property type="entry name" value="SpoVD_pbp"/>
</dbReference>
<evidence type="ECO:0000259" key="5">
    <source>
        <dbReference type="PROSITE" id="PS51178"/>
    </source>
</evidence>
<dbReference type="InterPro" id="IPR036138">
    <property type="entry name" value="PBP_dimer_sf"/>
</dbReference>
<sequence>MRAGIGTLRKRLVIVLFALAAVFLALIGRLAYIQLIQAPWLTEKAEDLWRRNIPVEPKRGVITDRTGEVLAYNGSSPTVVAIPSQIKDKQAAAESLAKTLGVKSQDILSKISKRTLLVYVMPGGRKIDEEKAKAVRNLKLPGIYITEEGKRNYPLETLAAHILGFSGIDNQGLTGLEAWYDSRLRGKAGSISFFANAKGERMPNENDTYTPPVNGQNLKLTIDKEISTFVQREVQNVVANYNPDGVMVIVADPKTGEILAMENYPTFNPSKYKEYPQEVFNRNLTIWKTFEPGSTFKIVTLAAALEEKKVNLNEKFFDPGYYEVAGRRIRCWKAGGHGSETILEVVENSCNPGFMMMGQRLGKEKLFEYIRKFGFGQKTGIDMPGEGNGILFKLNRVGPLELATTSFGQGVSVTPIQQVMAVSAIANGGLLMQPHVAKEWTDPETGNVVETIQPKVQRRVVSEETAKTVRETLESVVAQGTGKNAFREGYRIGGKTGTAQVASPGGGYKSGHYIVSFVGMAPVDDPRLVAYIAVDNPKAGVVFGGTIAAPVIGNILADSLHYLGVPARKNGIPREYKYGDIVPVEVPQVAGLSLEEGQRAMIQNAANLRVETVGSGKYIVAQAPTAGTKVPPGSTLRIYLSDQPVP</sequence>
<dbReference type="InterPro" id="IPR005311">
    <property type="entry name" value="PBP_dimer"/>
</dbReference>
<feature type="transmembrane region" description="Helical" evidence="4">
    <location>
        <begin position="12"/>
        <end position="32"/>
    </location>
</feature>
<evidence type="ECO:0000256" key="3">
    <source>
        <dbReference type="ARBA" id="ARBA00023136"/>
    </source>
</evidence>
<dbReference type="RefSeq" id="WP_200760119.1">
    <property type="nucleotide sequence ID" value="NZ_AP023366.1"/>
</dbReference>
<evidence type="ECO:0000256" key="1">
    <source>
        <dbReference type="ARBA" id="ARBA00004370"/>
    </source>
</evidence>
<dbReference type="Pfam" id="PF03793">
    <property type="entry name" value="PASTA"/>
    <property type="match status" value="1"/>
</dbReference>
<dbReference type="InterPro" id="IPR001460">
    <property type="entry name" value="PCN-bd_Tpept"/>
</dbReference>
<dbReference type="SUPFAM" id="SSF54184">
    <property type="entry name" value="Penicillin-binding protein 2x (pbp-2x), c-terminal domain"/>
    <property type="match status" value="1"/>
</dbReference>
<keyword evidence="4" id="KW-0812">Transmembrane</keyword>
<dbReference type="GO" id="GO:0008658">
    <property type="term" value="F:penicillin binding"/>
    <property type="evidence" value="ECO:0007669"/>
    <property type="project" value="InterPro"/>
</dbReference>
<evidence type="ECO:0000256" key="4">
    <source>
        <dbReference type="SAM" id="Phobius"/>
    </source>
</evidence>
<dbReference type="SUPFAM" id="SSF56519">
    <property type="entry name" value="Penicillin binding protein dimerisation domain"/>
    <property type="match status" value="1"/>
</dbReference>
<dbReference type="PROSITE" id="PS51178">
    <property type="entry name" value="PASTA"/>
    <property type="match status" value="1"/>
</dbReference>
<dbReference type="Gene3D" id="3.90.1310.10">
    <property type="entry name" value="Penicillin-binding protein 2a (Domain 2)"/>
    <property type="match status" value="1"/>
</dbReference>
<comment type="subcellular location">
    <subcellularLocation>
        <location evidence="1">Membrane</location>
    </subcellularLocation>
</comment>
<dbReference type="Gene3D" id="3.40.710.10">
    <property type="entry name" value="DD-peptidase/beta-lactamase superfamily"/>
    <property type="match status" value="1"/>
</dbReference>
<keyword evidence="3 4" id="KW-0472">Membrane</keyword>
<name>A0A7I8DAU5_9BACL</name>
<dbReference type="Gene3D" id="3.30.10.20">
    <property type="match status" value="1"/>
</dbReference>
<gene>
    <name evidence="6" type="primary">spoVD</name>
    <name evidence="6" type="ORF">skT53_10640</name>
</gene>
<dbReference type="PANTHER" id="PTHR30627:SF1">
    <property type="entry name" value="PEPTIDOGLYCAN D,D-TRANSPEPTIDASE FTSI"/>
    <property type="match status" value="1"/>
</dbReference>
<evidence type="ECO:0000256" key="2">
    <source>
        <dbReference type="ARBA" id="ARBA00007171"/>
    </source>
</evidence>
<keyword evidence="7" id="KW-1185">Reference proteome</keyword>
<accession>A0A7I8DAU5</accession>
<protein>
    <submittedName>
        <fullName evidence="6">Stage V sporulation protein D</fullName>
    </submittedName>
</protein>
<dbReference type="InterPro" id="IPR012338">
    <property type="entry name" value="Beta-lactam/transpept-like"/>
</dbReference>
<proteinExistence type="inferred from homology"/>
<dbReference type="GO" id="GO:0071555">
    <property type="term" value="P:cell wall organization"/>
    <property type="evidence" value="ECO:0007669"/>
    <property type="project" value="TreeGrafter"/>
</dbReference>
<organism evidence="6 7">
    <name type="scientific">Effusibacillus dendaii</name>
    <dbReference type="NCBI Taxonomy" id="2743772"/>
    <lineage>
        <taxon>Bacteria</taxon>
        <taxon>Bacillati</taxon>
        <taxon>Bacillota</taxon>
        <taxon>Bacilli</taxon>
        <taxon>Bacillales</taxon>
        <taxon>Alicyclobacillaceae</taxon>
        <taxon>Effusibacillus</taxon>
    </lineage>
</organism>
<dbReference type="InterPro" id="IPR050515">
    <property type="entry name" value="Beta-lactam/transpept"/>
</dbReference>
<dbReference type="Pfam" id="PF03717">
    <property type="entry name" value="PBP_dimer"/>
    <property type="match status" value="1"/>
</dbReference>
<dbReference type="Pfam" id="PF00905">
    <property type="entry name" value="Transpeptidase"/>
    <property type="match status" value="1"/>
</dbReference>
<dbReference type="SMART" id="SM00740">
    <property type="entry name" value="PASTA"/>
    <property type="match status" value="1"/>
</dbReference>
<dbReference type="Proteomes" id="UP000593802">
    <property type="component" value="Chromosome"/>
</dbReference>
<dbReference type="EMBL" id="AP023366">
    <property type="protein sequence ID" value="BCJ86079.1"/>
    <property type="molecule type" value="Genomic_DNA"/>
</dbReference>
<reference evidence="6 7" key="1">
    <citation type="submission" date="2020-08" db="EMBL/GenBank/DDBJ databases">
        <title>Complete Genome Sequence of Effusibacillus dendaii Strain skT53, Isolated from Farmland soil.</title>
        <authorList>
            <person name="Konishi T."/>
            <person name="Kawasaki H."/>
        </authorList>
    </citation>
    <scope>NUCLEOTIDE SEQUENCE [LARGE SCALE GENOMIC DNA]</scope>
    <source>
        <strain evidence="7">skT53</strain>
    </source>
</reference>
<evidence type="ECO:0000313" key="7">
    <source>
        <dbReference type="Proteomes" id="UP000593802"/>
    </source>
</evidence>
<comment type="similarity">
    <text evidence="2">Belongs to the transpeptidase family.</text>
</comment>
<evidence type="ECO:0000313" key="6">
    <source>
        <dbReference type="EMBL" id="BCJ86079.1"/>
    </source>
</evidence>